<dbReference type="eggNOG" id="arCOG03792">
    <property type="taxonomic scope" value="Archaea"/>
</dbReference>
<dbReference type="Gene3D" id="3.40.50.11570">
    <property type="entry name" value="Protein of unknown function DUF257"/>
    <property type="match status" value="1"/>
</dbReference>
<dbReference type="KEGG" id="tba:TERMP_00050"/>
<proteinExistence type="predicted"/>
<organism evidence="1 2">
    <name type="scientific">Thermococcus barophilus (strain DSM 11836 / MP)</name>
    <dbReference type="NCBI Taxonomy" id="391623"/>
    <lineage>
        <taxon>Archaea</taxon>
        <taxon>Methanobacteriati</taxon>
        <taxon>Methanobacteriota</taxon>
        <taxon>Thermococci</taxon>
        <taxon>Thermococcales</taxon>
        <taxon>Thermococcaceae</taxon>
        <taxon>Thermococcus</taxon>
    </lineage>
</organism>
<dbReference type="HOGENOM" id="CLU_102063_2_0_2"/>
<protein>
    <submittedName>
        <fullName evidence="1">Uncharacterized protein</fullName>
    </submittedName>
</protein>
<dbReference type="Pfam" id="PF03192">
    <property type="entry name" value="DUF257"/>
    <property type="match status" value="1"/>
</dbReference>
<accession>F0LH66</accession>
<keyword evidence="2" id="KW-1185">Reference proteome</keyword>
<evidence type="ECO:0000313" key="2">
    <source>
        <dbReference type="Proteomes" id="UP000007478"/>
    </source>
</evidence>
<reference evidence="1 2" key="1">
    <citation type="journal article" date="2011" name="J. Bacteriol.">
        <title>Complete genome sequence of the hyperthermophilic, piezophilic, heterotrophic, and carboxydotrophic archaeon Thermococcus barophilus MP.</title>
        <authorList>
            <person name="Vannier P."/>
            <person name="Marteinsson V.T."/>
            <person name="Fridjonsson O.H."/>
            <person name="Oger P."/>
            <person name="Jebbar M."/>
        </authorList>
    </citation>
    <scope>NUCLEOTIDE SEQUENCE [LARGE SCALE GENOMIC DNA]</scope>
    <source>
        <strain evidence="2">DSM 11836 / MP</strain>
    </source>
</reference>
<gene>
    <name evidence="1" type="ordered locus">TERMP_00050</name>
</gene>
<dbReference type="InterPro" id="IPR005489">
    <property type="entry name" value="DUF257"/>
</dbReference>
<name>F0LH66_THEBM</name>
<evidence type="ECO:0000313" key="1">
    <source>
        <dbReference type="EMBL" id="ADT83028.1"/>
    </source>
</evidence>
<dbReference type="PATRIC" id="fig|391623.17.peg.51"/>
<dbReference type="Proteomes" id="UP000007478">
    <property type="component" value="Chromosome"/>
</dbReference>
<sequence>MRVLVDDFLDTLYIYKVHLELSGTDTSKFEDLQVIKIGGVKSVGKIVGKISSRGGVILRREYQMIYENAIDDGSLVINPVLGIEKLLILGSSRLEVLETLAEISSRLGDKRRIAVYFVDKSVLKTGEFNPLPIMEFLSTTVVNVEKRGRVYTFEVLKSINPELDGKTYSYDLDVVE</sequence>
<dbReference type="EMBL" id="CP002372">
    <property type="protein sequence ID" value="ADT83028.1"/>
    <property type="molecule type" value="Genomic_DNA"/>
</dbReference>
<dbReference type="AlphaFoldDB" id="F0LH66"/>